<name>A0A1Y1I3V4_KLENI</name>
<keyword evidence="3" id="KW-1185">Reference proteome</keyword>
<reference evidence="2 3" key="1">
    <citation type="journal article" date="2014" name="Nat. Commun.">
        <title>Klebsormidium flaccidum genome reveals primary factors for plant terrestrial adaptation.</title>
        <authorList>
            <person name="Hori K."/>
            <person name="Maruyama F."/>
            <person name="Fujisawa T."/>
            <person name="Togashi T."/>
            <person name="Yamamoto N."/>
            <person name="Seo M."/>
            <person name="Sato S."/>
            <person name="Yamada T."/>
            <person name="Mori H."/>
            <person name="Tajima N."/>
            <person name="Moriyama T."/>
            <person name="Ikeuchi M."/>
            <person name="Watanabe M."/>
            <person name="Wada H."/>
            <person name="Kobayashi K."/>
            <person name="Saito M."/>
            <person name="Masuda T."/>
            <person name="Sasaki-Sekimoto Y."/>
            <person name="Mashiguchi K."/>
            <person name="Awai K."/>
            <person name="Shimojima M."/>
            <person name="Masuda S."/>
            <person name="Iwai M."/>
            <person name="Nobusawa T."/>
            <person name="Narise T."/>
            <person name="Kondo S."/>
            <person name="Saito H."/>
            <person name="Sato R."/>
            <person name="Murakawa M."/>
            <person name="Ihara Y."/>
            <person name="Oshima-Yamada Y."/>
            <person name="Ohtaka K."/>
            <person name="Satoh M."/>
            <person name="Sonobe K."/>
            <person name="Ishii M."/>
            <person name="Ohtani R."/>
            <person name="Kanamori-Sato M."/>
            <person name="Honoki R."/>
            <person name="Miyazaki D."/>
            <person name="Mochizuki H."/>
            <person name="Umetsu J."/>
            <person name="Higashi K."/>
            <person name="Shibata D."/>
            <person name="Kamiya Y."/>
            <person name="Sato N."/>
            <person name="Nakamura Y."/>
            <person name="Tabata S."/>
            <person name="Ida S."/>
            <person name="Kurokawa K."/>
            <person name="Ohta H."/>
        </authorList>
    </citation>
    <scope>NUCLEOTIDE SEQUENCE [LARGE SCALE GENOMIC DNA]</scope>
    <source>
        <strain evidence="2 3">NIES-2285</strain>
    </source>
</reference>
<feature type="compositionally biased region" description="Basic and acidic residues" evidence="1">
    <location>
        <begin position="243"/>
        <end position="252"/>
    </location>
</feature>
<proteinExistence type="predicted"/>
<evidence type="ECO:0000313" key="2">
    <source>
        <dbReference type="EMBL" id="GAQ83427.1"/>
    </source>
</evidence>
<evidence type="ECO:0000256" key="1">
    <source>
        <dbReference type="SAM" id="MobiDB-lite"/>
    </source>
</evidence>
<gene>
    <name evidence="2" type="ORF">KFL_001470240</name>
</gene>
<feature type="region of interest" description="Disordered" evidence="1">
    <location>
        <begin position="219"/>
        <end position="256"/>
    </location>
</feature>
<accession>A0A1Y1I3V4</accession>
<feature type="region of interest" description="Disordered" evidence="1">
    <location>
        <begin position="117"/>
        <end position="190"/>
    </location>
</feature>
<dbReference type="Proteomes" id="UP000054558">
    <property type="component" value="Unassembled WGS sequence"/>
</dbReference>
<sequence>MASSAGWPFRNGGFRGFDLGVLGGPRQKHVRRCDPSDTSDVLQSPSYDPKQAYASAYLQAGLGHAGVAFVGDVIAQRVEGRWGTKIRDPPRQEREILEFLVGGEWAEKWAAWRARGVAERRRRRREEKERRAQEVEAGSDDEGGTPVKPPLADVSKSGLESGPTSLVDRGVVESSFSPQGGPGEQGMEGCVGNSEGVLSFVHSAFKGFLNLSPLAKNQTENASSGAGGTSENRARPAGPSQELRSRPRHDPDDPPGYSLLRSLRMASFAFFVDHPLTNFWMQSIRYNPRNDPTEKAVVKLVLTEAVLTPARIVLLFTWDSLLQRKPKRILRKLRTDFRPAVVRSLQVAAFENVAFYGLSKEIRLREEVVYAAVGLPVSLYMNYFQSTMTAPSAEG</sequence>
<dbReference type="EMBL" id="DF237096">
    <property type="protein sequence ID" value="GAQ83427.1"/>
    <property type="molecule type" value="Genomic_DNA"/>
</dbReference>
<evidence type="ECO:0000313" key="3">
    <source>
        <dbReference type="Proteomes" id="UP000054558"/>
    </source>
</evidence>
<protein>
    <submittedName>
        <fullName evidence="2">Uncharacterized protein</fullName>
    </submittedName>
</protein>
<organism evidence="2 3">
    <name type="scientific">Klebsormidium nitens</name>
    <name type="common">Green alga</name>
    <name type="synonym">Ulothrix nitens</name>
    <dbReference type="NCBI Taxonomy" id="105231"/>
    <lineage>
        <taxon>Eukaryota</taxon>
        <taxon>Viridiplantae</taxon>
        <taxon>Streptophyta</taxon>
        <taxon>Klebsormidiophyceae</taxon>
        <taxon>Klebsormidiales</taxon>
        <taxon>Klebsormidiaceae</taxon>
        <taxon>Klebsormidium</taxon>
    </lineage>
</organism>
<dbReference type="AlphaFoldDB" id="A0A1Y1I3V4"/>